<organism evidence="1 2">
    <name type="scientific">Clitoria ternatea</name>
    <name type="common">Butterfly pea</name>
    <dbReference type="NCBI Taxonomy" id="43366"/>
    <lineage>
        <taxon>Eukaryota</taxon>
        <taxon>Viridiplantae</taxon>
        <taxon>Streptophyta</taxon>
        <taxon>Embryophyta</taxon>
        <taxon>Tracheophyta</taxon>
        <taxon>Spermatophyta</taxon>
        <taxon>Magnoliopsida</taxon>
        <taxon>eudicotyledons</taxon>
        <taxon>Gunneridae</taxon>
        <taxon>Pentapetalae</taxon>
        <taxon>rosids</taxon>
        <taxon>fabids</taxon>
        <taxon>Fabales</taxon>
        <taxon>Fabaceae</taxon>
        <taxon>Papilionoideae</taxon>
        <taxon>50 kb inversion clade</taxon>
        <taxon>NPAAA clade</taxon>
        <taxon>indigoferoid/millettioid clade</taxon>
        <taxon>Phaseoleae</taxon>
        <taxon>Clitoria</taxon>
    </lineage>
</organism>
<evidence type="ECO:0000313" key="2">
    <source>
        <dbReference type="Proteomes" id="UP001359559"/>
    </source>
</evidence>
<keyword evidence="2" id="KW-1185">Reference proteome</keyword>
<proteinExistence type="predicted"/>
<comment type="caution">
    <text evidence="1">The sequence shown here is derived from an EMBL/GenBank/DDBJ whole genome shotgun (WGS) entry which is preliminary data.</text>
</comment>
<dbReference type="AlphaFoldDB" id="A0AAN9EUZ1"/>
<name>A0AAN9EUZ1_CLITE</name>
<accession>A0AAN9EUZ1</accession>
<dbReference type="EMBL" id="JAYKXN010000008">
    <property type="protein sequence ID" value="KAK7263796.1"/>
    <property type="molecule type" value="Genomic_DNA"/>
</dbReference>
<dbReference type="Proteomes" id="UP001359559">
    <property type="component" value="Unassembled WGS sequence"/>
</dbReference>
<protein>
    <submittedName>
        <fullName evidence="1">Uncharacterized protein</fullName>
    </submittedName>
</protein>
<sequence>MQDLLSITSVRNLFSFFIYYQKKMKRNQSVEDESLGVSGPTGSDNVYKESIRVGQHSEYAKRVDRIDILDTDWLPGRLRLPLTLRTAMQFTRGLYTGVSSEWKLSRTIAPSGISQINPSWVEGSE</sequence>
<evidence type="ECO:0000313" key="1">
    <source>
        <dbReference type="EMBL" id="KAK7263796.1"/>
    </source>
</evidence>
<reference evidence="1 2" key="1">
    <citation type="submission" date="2024-01" db="EMBL/GenBank/DDBJ databases">
        <title>The genomes of 5 underutilized Papilionoideae crops provide insights into root nodulation and disease resistance.</title>
        <authorList>
            <person name="Yuan L."/>
        </authorList>
    </citation>
    <scope>NUCLEOTIDE SEQUENCE [LARGE SCALE GENOMIC DNA]</scope>
    <source>
        <strain evidence="1">LY-2023</strain>
        <tissue evidence="1">Leaf</tissue>
    </source>
</reference>
<gene>
    <name evidence="1" type="ORF">RJT34_31393</name>
</gene>